<dbReference type="Gene3D" id="3.90.79.10">
    <property type="entry name" value="Nucleoside Triphosphate Pyrophosphohydrolase"/>
    <property type="match status" value="1"/>
</dbReference>
<evidence type="ECO:0000256" key="3">
    <source>
        <dbReference type="ARBA" id="ARBA00022723"/>
    </source>
</evidence>
<gene>
    <name evidence="8" type="ORF">GP486_008918</name>
</gene>
<protein>
    <submittedName>
        <fullName evidence="8">Uncharacterized protein</fullName>
    </submittedName>
</protein>
<dbReference type="GO" id="GO:0015938">
    <property type="term" value="P:coenzyme A catabolic process"/>
    <property type="evidence" value="ECO:0007669"/>
    <property type="project" value="TreeGrafter"/>
</dbReference>
<comment type="caution">
    <text evidence="8">The sequence shown here is derived from an EMBL/GenBank/DDBJ whole genome shotgun (WGS) entry which is preliminary data.</text>
</comment>
<evidence type="ECO:0000256" key="5">
    <source>
        <dbReference type="ARBA" id="ARBA00022842"/>
    </source>
</evidence>
<keyword evidence="6" id="KW-0464">Manganese</keyword>
<feature type="region of interest" description="Disordered" evidence="7">
    <location>
        <begin position="100"/>
        <end position="141"/>
    </location>
</feature>
<evidence type="ECO:0000313" key="8">
    <source>
        <dbReference type="EMBL" id="KAH0535937.1"/>
    </source>
</evidence>
<sequence length="141" mass="15990">VSVVFDHPLEAFLTATATAGEEKWYDGAWIGWFGERWRMHQFYVPARQPPPSHHKVWGMTSRILVDVARIAYGRPPDFDHLTGFGDEDLMRRLAREGLMGADADELGDGVDEDEQEEGEEERAEEEEVVDSVRRTGTSAKI</sequence>
<dbReference type="PANTHER" id="PTHR12992:SF24">
    <property type="entry name" value="PEROXISOMAL COENZYME A DIPHOSPHATASE NUDT7"/>
    <property type="match status" value="1"/>
</dbReference>
<reference evidence="8" key="1">
    <citation type="submission" date="2021-03" db="EMBL/GenBank/DDBJ databases">
        <title>Comparative genomics and phylogenomic investigation of the class Geoglossomycetes provide insights into ecological specialization and systematics.</title>
        <authorList>
            <person name="Melie T."/>
            <person name="Pirro S."/>
            <person name="Miller A.N."/>
            <person name="Quandt A."/>
        </authorList>
    </citation>
    <scope>NUCLEOTIDE SEQUENCE</scope>
    <source>
        <strain evidence="8">CAQ_001_2017</strain>
    </source>
</reference>
<evidence type="ECO:0000256" key="6">
    <source>
        <dbReference type="ARBA" id="ARBA00023211"/>
    </source>
</evidence>
<keyword evidence="3" id="KW-0479">Metal-binding</keyword>
<keyword evidence="9" id="KW-1185">Reference proteome</keyword>
<accession>A0A9P8L185</accession>
<dbReference type="EMBL" id="JAGHQM010004443">
    <property type="protein sequence ID" value="KAH0535937.1"/>
    <property type="molecule type" value="Genomic_DNA"/>
</dbReference>
<keyword evidence="5" id="KW-0460">Magnesium</keyword>
<keyword evidence="4" id="KW-0378">Hydrolase</keyword>
<organism evidence="8 9">
    <name type="scientific">Trichoglossum hirsutum</name>
    <dbReference type="NCBI Taxonomy" id="265104"/>
    <lineage>
        <taxon>Eukaryota</taxon>
        <taxon>Fungi</taxon>
        <taxon>Dikarya</taxon>
        <taxon>Ascomycota</taxon>
        <taxon>Pezizomycotina</taxon>
        <taxon>Geoglossomycetes</taxon>
        <taxon>Geoglossales</taxon>
        <taxon>Geoglossaceae</taxon>
        <taxon>Trichoglossum</taxon>
    </lineage>
</organism>
<feature type="compositionally biased region" description="Acidic residues" evidence="7">
    <location>
        <begin position="102"/>
        <end position="129"/>
    </location>
</feature>
<dbReference type="GO" id="GO:0046872">
    <property type="term" value="F:metal ion binding"/>
    <property type="evidence" value="ECO:0007669"/>
    <property type="project" value="UniProtKB-KW"/>
</dbReference>
<feature type="non-terminal residue" evidence="8">
    <location>
        <position position="1"/>
    </location>
</feature>
<proteinExistence type="predicted"/>
<dbReference type="AlphaFoldDB" id="A0A9P8L185"/>
<evidence type="ECO:0000256" key="2">
    <source>
        <dbReference type="ARBA" id="ARBA00001946"/>
    </source>
</evidence>
<comment type="cofactor">
    <cofactor evidence="2">
        <name>Mg(2+)</name>
        <dbReference type="ChEBI" id="CHEBI:18420"/>
    </cofactor>
</comment>
<dbReference type="InterPro" id="IPR045121">
    <property type="entry name" value="CoAse"/>
</dbReference>
<evidence type="ECO:0000256" key="7">
    <source>
        <dbReference type="SAM" id="MobiDB-lite"/>
    </source>
</evidence>
<evidence type="ECO:0000256" key="4">
    <source>
        <dbReference type="ARBA" id="ARBA00022801"/>
    </source>
</evidence>
<evidence type="ECO:0000256" key="1">
    <source>
        <dbReference type="ARBA" id="ARBA00001936"/>
    </source>
</evidence>
<dbReference type="Proteomes" id="UP000750711">
    <property type="component" value="Unassembled WGS sequence"/>
</dbReference>
<comment type="cofactor">
    <cofactor evidence="1">
        <name>Mn(2+)</name>
        <dbReference type="ChEBI" id="CHEBI:29035"/>
    </cofactor>
</comment>
<dbReference type="PANTHER" id="PTHR12992">
    <property type="entry name" value="NUDIX HYDROLASE"/>
    <property type="match status" value="1"/>
</dbReference>
<name>A0A9P8L185_9PEZI</name>
<evidence type="ECO:0000313" key="9">
    <source>
        <dbReference type="Proteomes" id="UP000750711"/>
    </source>
</evidence>
<dbReference type="GO" id="GO:0010945">
    <property type="term" value="F:coenzyme A diphosphatase activity"/>
    <property type="evidence" value="ECO:0007669"/>
    <property type="project" value="InterPro"/>
</dbReference>